<accession>A0A9Q3CI98</accession>
<protein>
    <submittedName>
        <fullName evidence="1">Uncharacterized protein</fullName>
    </submittedName>
</protein>
<organism evidence="1 2">
    <name type="scientific">Austropuccinia psidii MF-1</name>
    <dbReference type="NCBI Taxonomy" id="1389203"/>
    <lineage>
        <taxon>Eukaryota</taxon>
        <taxon>Fungi</taxon>
        <taxon>Dikarya</taxon>
        <taxon>Basidiomycota</taxon>
        <taxon>Pucciniomycotina</taxon>
        <taxon>Pucciniomycetes</taxon>
        <taxon>Pucciniales</taxon>
        <taxon>Sphaerophragmiaceae</taxon>
        <taxon>Austropuccinia</taxon>
    </lineage>
</organism>
<evidence type="ECO:0000313" key="1">
    <source>
        <dbReference type="EMBL" id="MBW0483448.1"/>
    </source>
</evidence>
<sequence length="175" mass="20265">MNNCNTQHSKIEGNDLNIYAISINNHKDRYLTIVDNKRKRFAFPLEKREITVIKQVKNLNKDIFATSQLIESQINSKLKLKRKNELIGIFFQCKKAFASDNEPLGEIKDHKVDIMLNLKRTYPPILRRPAYPAITLTREAIEAHIDEKMKLVSLRKAGKNEEVEVTTPVIITLHN</sequence>
<dbReference type="EMBL" id="AVOT02007232">
    <property type="protein sequence ID" value="MBW0483448.1"/>
    <property type="molecule type" value="Genomic_DNA"/>
</dbReference>
<name>A0A9Q3CI98_9BASI</name>
<evidence type="ECO:0000313" key="2">
    <source>
        <dbReference type="Proteomes" id="UP000765509"/>
    </source>
</evidence>
<proteinExistence type="predicted"/>
<dbReference type="Proteomes" id="UP000765509">
    <property type="component" value="Unassembled WGS sequence"/>
</dbReference>
<comment type="caution">
    <text evidence="1">The sequence shown here is derived from an EMBL/GenBank/DDBJ whole genome shotgun (WGS) entry which is preliminary data.</text>
</comment>
<dbReference type="AlphaFoldDB" id="A0A9Q3CI98"/>
<gene>
    <name evidence="1" type="ORF">O181_023163</name>
</gene>
<keyword evidence="2" id="KW-1185">Reference proteome</keyword>
<reference evidence="1" key="1">
    <citation type="submission" date="2021-03" db="EMBL/GenBank/DDBJ databases">
        <title>Draft genome sequence of rust myrtle Austropuccinia psidii MF-1, a brazilian biotype.</title>
        <authorList>
            <person name="Quecine M.C."/>
            <person name="Pachon D.M.R."/>
            <person name="Bonatelli M.L."/>
            <person name="Correr F.H."/>
            <person name="Franceschini L.M."/>
            <person name="Leite T.F."/>
            <person name="Margarido G.R.A."/>
            <person name="Almeida C.A."/>
            <person name="Ferrarezi J.A."/>
            <person name="Labate C.A."/>
        </authorList>
    </citation>
    <scope>NUCLEOTIDE SEQUENCE</scope>
    <source>
        <strain evidence="1">MF-1</strain>
    </source>
</reference>